<sequence length="134" mass="14646">MGYSRDLATQDKELYIIAGGAGTGGEGTNGFKSTLTGRTSQNKINVPASSWKVILILDKPGLGLKGVTKNTRVIAVNMPHKQGVKQDPWTVRDNGRFRYITSVDEIEKLTGYDFFSNVPKDIQDVIEAKIDKGS</sequence>
<protein>
    <submittedName>
        <fullName evidence="2">DNA/RNA non-specific endonuclease</fullName>
    </submittedName>
</protein>
<accession>A0ABR8DFT4</accession>
<evidence type="ECO:0000313" key="2">
    <source>
        <dbReference type="EMBL" id="MBD2505504.1"/>
    </source>
</evidence>
<dbReference type="InterPro" id="IPR044925">
    <property type="entry name" value="His-Me_finger_sf"/>
</dbReference>
<organism evidence="2 3">
    <name type="scientific">Anabaena azotica FACHB-119</name>
    <dbReference type="NCBI Taxonomy" id="947527"/>
    <lineage>
        <taxon>Bacteria</taxon>
        <taxon>Bacillati</taxon>
        <taxon>Cyanobacteriota</taxon>
        <taxon>Cyanophyceae</taxon>
        <taxon>Nostocales</taxon>
        <taxon>Nostocaceae</taxon>
        <taxon>Anabaena</taxon>
        <taxon>Anabaena azotica</taxon>
    </lineage>
</organism>
<feature type="domain" description="DNA/RNA non-specific endonuclease/pyrophosphatase/phosphodiesterase" evidence="1">
    <location>
        <begin position="3"/>
        <end position="120"/>
    </location>
</feature>
<comment type="caution">
    <text evidence="2">The sequence shown here is derived from an EMBL/GenBank/DDBJ whole genome shotgun (WGS) entry which is preliminary data.</text>
</comment>
<evidence type="ECO:0000313" key="3">
    <source>
        <dbReference type="Proteomes" id="UP000661112"/>
    </source>
</evidence>
<keyword evidence="3" id="KW-1185">Reference proteome</keyword>
<dbReference type="Pfam" id="PF01223">
    <property type="entry name" value="Endonuclease_NS"/>
    <property type="match status" value="1"/>
</dbReference>
<dbReference type="EMBL" id="JACJSG010000092">
    <property type="protein sequence ID" value="MBD2505504.1"/>
    <property type="molecule type" value="Genomic_DNA"/>
</dbReference>
<dbReference type="Gene3D" id="3.40.570.10">
    <property type="entry name" value="Extracellular Endonuclease, subunit A"/>
    <property type="match status" value="1"/>
</dbReference>
<keyword evidence="2" id="KW-0255">Endonuclease</keyword>
<reference evidence="2 3" key="1">
    <citation type="journal article" date="2020" name="ISME J.">
        <title>Comparative genomics reveals insights into cyanobacterial evolution and habitat adaptation.</title>
        <authorList>
            <person name="Chen M.Y."/>
            <person name="Teng W.K."/>
            <person name="Zhao L."/>
            <person name="Hu C.X."/>
            <person name="Zhou Y.K."/>
            <person name="Han B.P."/>
            <person name="Song L.R."/>
            <person name="Shu W.S."/>
        </authorList>
    </citation>
    <scope>NUCLEOTIDE SEQUENCE [LARGE SCALE GENOMIC DNA]</scope>
    <source>
        <strain evidence="2 3">FACHB-119</strain>
    </source>
</reference>
<keyword evidence="2" id="KW-0540">Nuclease</keyword>
<dbReference type="RefSeq" id="WP_190480369.1">
    <property type="nucleotide sequence ID" value="NZ_JACJSG010000092.1"/>
</dbReference>
<evidence type="ECO:0000259" key="1">
    <source>
        <dbReference type="Pfam" id="PF01223"/>
    </source>
</evidence>
<dbReference type="GO" id="GO:0004519">
    <property type="term" value="F:endonuclease activity"/>
    <property type="evidence" value="ECO:0007669"/>
    <property type="project" value="UniProtKB-KW"/>
</dbReference>
<gene>
    <name evidence="2" type="ORF">H6G83_33750</name>
</gene>
<dbReference type="Proteomes" id="UP000661112">
    <property type="component" value="Unassembled WGS sequence"/>
</dbReference>
<proteinExistence type="predicted"/>
<dbReference type="SUPFAM" id="SSF54060">
    <property type="entry name" value="His-Me finger endonucleases"/>
    <property type="match status" value="1"/>
</dbReference>
<dbReference type="InterPro" id="IPR044929">
    <property type="entry name" value="DNA/RNA_non-sp_Endonuclease_sf"/>
</dbReference>
<keyword evidence="2" id="KW-0378">Hydrolase</keyword>
<dbReference type="InterPro" id="IPR001604">
    <property type="entry name" value="Endo_G_ENPP1-like_dom"/>
</dbReference>
<name>A0ABR8DFT4_9NOST</name>